<dbReference type="OrthoDB" id="600363at2"/>
<dbReference type="InterPro" id="IPR028994">
    <property type="entry name" value="Integrin_alpha_N"/>
</dbReference>
<proteinExistence type="predicted"/>
<dbReference type="PANTHER" id="PTHR16026">
    <property type="entry name" value="CARTILAGE ACIDIC PROTEIN 1"/>
    <property type="match status" value="1"/>
</dbReference>
<evidence type="ECO:0000259" key="3">
    <source>
        <dbReference type="Pfam" id="PF07593"/>
    </source>
</evidence>
<dbReference type="Proteomes" id="UP000226437">
    <property type="component" value="Unassembled WGS sequence"/>
</dbReference>
<sequence length="1183" mass="128977">MKVFVSLVLLFSLLALSGCRDESSSALFQRIDPAKSGLTFANRITENDTFNILDFEYVYNGGGVGAADFNGDGLTDLYFTGNTTENKLFLNLGDMRFQDVTELAGVSGRGRWCSGIAVTDINADGLPDLYVSATIYEPGSRRANLLYLNEGSTVNEDGLAIPQFREVAASCGIADTSHTTQSAFFDYDRDGDLDLYILVNEMDNRALPNRYLPKITDGSGRKNDKLYRNDGPGPDGLPRFTEVGKEAGILKEGFGLGVSVCDINADGWPDLYITNDYVSNDLLWINNQDGTFTDRAMEYLKHSSYSAMGNDVADLNNDGRDDVFTVDMFPEDNLRRKAMMPPNNYNGYLNNLRFNYLPQFTRNVLQLNQPVNDTSFILTEVGMMAGIAATDWSWSPLAADVDNDGDRDLLITNGFPRDITDRDFMDYNVQVSNLASRETRLAQIPSVKIPNYAYENDGNALPHFTKRVAEWGFDHPSFSNGAVYVDLDNDGDLDYVVNNINDSCFLFRNDLINLGGPAFAGHWLQLQLRGEGQNTQALGARVTVVSDSATQTTYNHPVRGFLSSVADVLHFGFRPGDSLQMVRVDWPDGESYIYKDVSWDQRVTLDKAGGQPAPPAARPAPAAARLVAAPDLLRGFSEHRDSLFIDFNVQPLLPHKLSEYGPGLAVADVNGDGLEDIYRSGSHFFHGELLLQGRNGKGEPTFTAAPALPEEAANENLGVLFFDADGDGDQDLYLVSGGSEFAVNRPELLDQLLLNDGQGRFTPHPAGLPGLQSSGSCVRAADVDRDGDLDLFVGGRLNPGRFPEAVDSYLLINDGRGSFAPASPPAFTALGLVTDALWTDYNADGWVDLLIAGQGMGLRLFENQKGTLRENSPAAFADHVGWWNGLAAADFDRDGDLDYAAGNFGANHLYGGSGSDFVGLYGGDLDGNGGYDVLVSDYVLAEDGTYREFPHHQRTDTEKQLISVKRRYPRHEDFGRATIEDVLSGYPEAKITALRSNYLRSAWIENLGDGNFAFHELPRAAQVAPLFGMQALDVNADGHPDLVAIGNDYGTETGMGMLNALNGLVLLFDPGSRTFIPAAERDFHVPGNGRSLTVVNVNGAPTLVASENQGPTTAYRLAQAGQLVRVPADAQRVTYTVNGKPSLTEVYYGSGYLSQRSRDIWLPAGATDIQVHTFKGATAQPSR</sequence>
<gene>
    <name evidence="4" type="ORF">CGL56_15160</name>
</gene>
<dbReference type="PROSITE" id="PS51257">
    <property type="entry name" value="PROKAR_LIPOPROTEIN"/>
    <property type="match status" value="1"/>
</dbReference>
<organism evidence="4 5">
    <name type="scientific">Neolewinella marina</name>
    <dbReference type="NCBI Taxonomy" id="438751"/>
    <lineage>
        <taxon>Bacteria</taxon>
        <taxon>Pseudomonadati</taxon>
        <taxon>Bacteroidota</taxon>
        <taxon>Saprospiria</taxon>
        <taxon>Saprospirales</taxon>
        <taxon>Lewinellaceae</taxon>
        <taxon>Neolewinella</taxon>
    </lineage>
</organism>
<comment type="caution">
    <text evidence="4">The sequence shown here is derived from an EMBL/GenBank/DDBJ whole genome shotgun (WGS) entry which is preliminary data.</text>
</comment>
<accession>A0A2G0CBU7</accession>
<dbReference type="EMBL" id="PDLO01000008">
    <property type="protein sequence ID" value="PHK97436.1"/>
    <property type="molecule type" value="Genomic_DNA"/>
</dbReference>
<feature type="domain" description="ASPIC/UnbV" evidence="3">
    <location>
        <begin position="537"/>
        <end position="604"/>
    </location>
</feature>
<feature type="signal peptide" evidence="2">
    <location>
        <begin position="1"/>
        <end position="17"/>
    </location>
</feature>
<dbReference type="SUPFAM" id="SSF69318">
    <property type="entry name" value="Integrin alpha N-terminal domain"/>
    <property type="match status" value="3"/>
</dbReference>
<dbReference type="AlphaFoldDB" id="A0A2G0CBU7"/>
<dbReference type="Pfam" id="PF07593">
    <property type="entry name" value="UnbV_ASPIC"/>
    <property type="match status" value="1"/>
</dbReference>
<evidence type="ECO:0000313" key="5">
    <source>
        <dbReference type="Proteomes" id="UP000226437"/>
    </source>
</evidence>
<evidence type="ECO:0000256" key="1">
    <source>
        <dbReference type="ARBA" id="ARBA00022729"/>
    </source>
</evidence>
<keyword evidence="5" id="KW-1185">Reference proteome</keyword>
<keyword evidence="1 2" id="KW-0732">Signal</keyword>
<dbReference type="Pfam" id="PF13517">
    <property type="entry name" value="FG-GAP_3"/>
    <property type="match status" value="4"/>
</dbReference>
<name>A0A2G0CBU7_9BACT</name>
<evidence type="ECO:0000313" key="4">
    <source>
        <dbReference type="EMBL" id="PHK97436.1"/>
    </source>
</evidence>
<dbReference type="RefSeq" id="WP_099107427.1">
    <property type="nucleotide sequence ID" value="NZ_JAATJF010000003.1"/>
</dbReference>
<dbReference type="PANTHER" id="PTHR16026:SF0">
    <property type="entry name" value="CARTILAGE ACIDIC PROTEIN 1"/>
    <property type="match status" value="1"/>
</dbReference>
<dbReference type="InterPro" id="IPR011519">
    <property type="entry name" value="UnbV_ASPIC"/>
</dbReference>
<evidence type="ECO:0000256" key="2">
    <source>
        <dbReference type="SAM" id="SignalP"/>
    </source>
</evidence>
<dbReference type="InterPro" id="IPR027039">
    <property type="entry name" value="Crtac1"/>
</dbReference>
<protein>
    <submittedName>
        <fullName evidence="4">RNA-binding protein</fullName>
    </submittedName>
</protein>
<reference evidence="4 5" key="1">
    <citation type="submission" date="2017-10" db="EMBL/GenBank/DDBJ databases">
        <title>The draft genome sequence of Lewinella marina KCTC 32374.</title>
        <authorList>
            <person name="Wang K."/>
        </authorList>
    </citation>
    <scope>NUCLEOTIDE SEQUENCE [LARGE SCALE GENOMIC DNA]</scope>
    <source>
        <strain evidence="4 5">MKG-38</strain>
    </source>
</reference>
<dbReference type="InterPro" id="IPR013517">
    <property type="entry name" value="FG-GAP"/>
</dbReference>
<dbReference type="Gene3D" id="2.130.10.130">
    <property type="entry name" value="Integrin alpha, N-terminal"/>
    <property type="match status" value="3"/>
</dbReference>
<feature type="chain" id="PRO_5013861091" evidence="2">
    <location>
        <begin position="18"/>
        <end position="1183"/>
    </location>
</feature>